<evidence type="ECO:0000256" key="1">
    <source>
        <dbReference type="SAM" id="MobiDB-lite"/>
    </source>
</evidence>
<organism evidence="2 3">
    <name type="scientific">Rickenella mellea</name>
    <dbReference type="NCBI Taxonomy" id="50990"/>
    <lineage>
        <taxon>Eukaryota</taxon>
        <taxon>Fungi</taxon>
        <taxon>Dikarya</taxon>
        <taxon>Basidiomycota</taxon>
        <taxon>Agaricomycotina</taxon>
        <taxon>Agaricomycetes</taxon>
        <taxon>Hymenochaetales</taxon>
        <taxon>Rickenellaceae</taxon>
        <taxon>Rickenella</taxon>
    </lineage>
</organism>
<dbReference type="EMBL" id="ML170180">
    <property type="protein sequence ID" value="TDL21597.1"/>
    <property type="molecule type" value="Genomic_DNA"/>
</dbReference>
<feature type="compositionally biased region" description="Low complexity" evidence="1">
    <location>
        <begin position="51"/>
        <end position="69"/>
    </location>
</feature>
<sequence length="245" mass="25571">MRQFANNLKVKAKDKIQRLGRSPSPAPDAVGSHAATRPTEADSVQPQSSTGEQVIGGISQSSSTQGTQVAPLQAQASTMNQGGTASSQSTTPQVDLVQTQASTVQQVIGGISQSPSAQVTQVVVPPLQAQADAINQGGIPTSQTTLPQAELGSPQAEAKHVMEQAGIELSKMYYPGRVPATLVPAGNKANDATDRTTKLDDVAQPLLSKLKIFTEVVDKIAEVHPYAKMAWSVLSAAHKVCDSNP</sequence>
<gene>
    <name evidence="2" type="ORF">BD410DRAFT_297734</name>
</gene>
<evidence type="ECO:0000313" key="2">
    <source>
        <dbReference type="EMBL" id="TDL21597.1"/>
    </source>
</evidence>
<dbReference type="AlphaFoldDB" id="A0A4Y7Q1S7"/>
<reference evidence="2 3" key="1">
    <citation type="submission" date="2018-06" db="EMBL/GenBank/DDBJ databases">
        <title>A transcriptomic atlas of mushroom development highlights an independent origin of complex multicellularity.</title>
        <authorList>
            <consortium name="DOE Joint Genome Institute"/>
            <person name="Krizsan K."/>
            <person name="Almasi E."/>
            <person name="Merenyi Z."/>
            <person name="Sahu N."/>
            <person name="Viragh M."/>
            <person name="Koszo T."/>
            <person name="Mondo S."/>
            <person name="Kiss B."/>
            <person name="Balint B."/>
            <person name="Kues U."/>
            <person name="Barry K."/>
            <person name="Hegedus J.C."/>
            <person name="Henrissat B."/>
            <person name="Johnson J."/>
            <person name="Lipzen A."/>
            <person name="Ohm R."/>
            <person name="Nagy I."/>
            <person name="Pangilinan J."/>
            <person name="Yan J."/>
            <person name="Xiong Y."/>
            <person name="Grigoriev I.V."/>
            <person name="Hibbett D.S."/>
            <person name="Nagy L.G."/>
        </authorList>
    </citation>
    <scope>NUCLEOTIDE SEQUENCE [LARGE SCALE GENOMIC DNA]</scope>
    <source>
        <strain evidence="2 3">SZMC22713</strain>
    </source>
</reference>
<name>A0A4Y7Q1S7_9AGAM</name>
<dbReference type="OrthoDB" id="163438at2759"/>
<feature type="region of interest" description="Disordered" evidence="1">
    <location>
        <begin position="1"/>
        <end position="94"/>
    </location>
</feature>
<dbReference type="VEuPathDB" id="FungiDB:BD410DRAFT_297734"/>
<feature type="compositionally biased region" description="Polar residues" evidence="1">
    <location>
        <begin position="74"/>
        <end position="94"/>
    </location>
</feature>
<accession>A0A4Y7Q1S7</accession>
<proteinExistence type="predicted"/>
<protein>
    <submittedName>
        <fullName evidence="2">Uncharacterized protein</fullName>
    </submittedName>
</protein>
<evidence type="ECO:0000313" key="3">
    <source>
        <dbReference type="Proteomes" id="UP000294933"/>
    </source>
</evidence>
<keyword evidence="3" id="KW-1185">Reference proteome</keyword>
<dbReference type="Proteomes" id="UP000294933">
    <property type="component" value="Unassembled WGS sequence"/>
</dbReference>